<evidence type="ECO:0000256" key="3">
    <source>
        <dbReference type="ARBA" id="ARBA00022771"/>
    </source>
</evidence>
<gene>
    <name evidence="8" type="ORF">C7999DRAFT_11965</name>
</gene>
<reference evidence="8" key="1">
    <citation type="journal article" date="2023" name="Mol. Phylogenet. Evol.">
        <title>Genome-scale phylogeny and comparative genomics of the fungal order Sordariales.</title>
        <authorList>
            <person name="Hensen N."/>
            <person name="Bonometti L."/>
            <person name="Westerberg I."/>
            <person name="Brannstrom I.O."/>
            <person name="Guillou S."/>
            <person name="Cros-Aarteil S."/>
            <person name="Calhoun S."/>
            <person name="Haridas S."/>
            <person name="Kuo A."/>
            <person name="Mondo S."/>
            <person name="Pangilinan J."/>
            <person name="Riley R."/>
            <person name="LaButti K."/>
            <person name="Andreopoulos B."/>
            <person name="Lipzen A."/>
            <person name="Chen C."/>
            <person name="Yan M."/>
            <person name="Daum C."/>
            <person name="Ng V."/>
            <person name="Clum A."/>
            <person name="Steindorff A."/>
            <person name="Ohm R.A."/>
            <person name="Martin F."/>
            <person name="Silar P."/>
            <person name="Natvig D.O."/>
            <person name="Lalanne C."/>
            <person name="Gautier V."/>
            <person name="Ament-Velasquez S.L."/>
            <person name="Kruys A."/>
            <person name="Hutchinson M.I."/>
            <person name="Powell A.J."/>
            <person name="Barry K."/>
            <person name="Miller A.N."/>
            <person name="Grigoriev I.V."/>
            <person name="Debuchy R."/>
            <person name="Gladieux P."/>
            <person name="Hiltunen Thoren M."/>
            <person name="Johannesson H."/>
        </authorList>
    </citation>
    <scope>NUCLEOTIDE SEQUENCE</scope>
    <source>
        <strain evidence="8">CBS 359.72</strain>
    </source>
</reference>
<reference evidence="8" key="2">
    <citation type="submission" date="2023-05" db="EMBL/GenBank/DDBJ databases">
        <authorList>
            <consortium name="Lawrence Berkeley National Laboratory"/>
            <person name="Steindorff A."/>
            <person name="Hensen N."/>
            <person name="Bonometti L."/>
            <person name="Westerberg I."/>
            <person name="Brannstrom I.O."/>
            <person name="Guillou S."/>
            <person name="Cros-Aarteil S."/>
            <person name="Calhoun S."/>
            <person name="Haridas S."/>
            <person name="Kuo A."/>
            <person name="Mondo S."/>
            <person name="Pangilinan J."/>
            <person name="Riley R."/>
            <person name="Labutti K."/>
            <person name="Andreopoulos B."/>
            <person name="Lipzen A."/>
            <person name="Chen C."/>
            <person name="Yanf M."/>
            <person name="Daum C."/>
            <person name="Ng V."/>
            <person name="Clum A."/>
            <person name="Ohm R."/>
            <person name="Martin F."/>
            <person name="Silar P."/>
            <person name="Natvig D."/>
            <person name="Lalanne C."/>
            <person name="Gautier V."/>
            <person name="Ament-Velasquez S.L."/>
            <person name="Kruys A."/>
            <person name="Hutchinson M.I."/>
            <person name="Powell A.J."/>
            <person name="Barry K."/>
            <person name="Miller A.N."/>
            <person name="Grigoriev I.V."/>
            <person name="Debuchy R."/>
            <person name="Gladieux P."/>
            <person name="Thoren M.H."/>
            <person name="Johannesson H."/>
        </authorList>
    </citation>
    <scope>NUCLEOTIDE SEQUENCE</scope>
    <source>
        <strain evidence="8">CBS 359.72</strain>
    </source>
</reference>
<evidence type="ECO:0000313" key="9">
    <source>
        <dbReference type="Proteomes" id="UP001303647"/>
    </source>
</evidence>
<evidence type="ECO:0000259" key="7">
    <source>
        <dbReference type="PROSITE" id="PS50157"/>
    </source>
</evidence>
<keyword evidence="9" id="KW-1185">Reference proteome</keyword>
<dbReference type="PANTHER" id="PTHR24409">
    <property type="entry name" value="ZINC FINGER PROTEIN 142"/>
    <property type="match status" value="1"/>
</dbReference>
<accession>A0AAN7CXM9</accession>
<dbReference type="PANTHER" id="PTHR24409:SF356">
    <property type="entry name" value="C2H2 FINGER DOMAIN TRANSCRIPTION FACTOR (EUROFUNG)"/>
    <property type="match status" value="1"/>
</dbReference>
<dbReference type="PROSITE" id="PS50157">
    <property type="entry name" value="ZINC_FINGER_C2H2_2"/>
    <property type="match status" value="1"/>
</dbReference>
<evidence type="ECO:0000256" key="2">
    <source>
        <dbReference type="ARBA" id="ARBA00022737"/>
    </source>
</evidence>
<sequence>MGITCRECNVEVASRAALIAHWEERRKQDEQHYHCKQCMQLFYTSEDEDRHSNEQDLASPGCDERLIAASGLLAHIESNRLKRVKNDDYASRCKETLAFTRGPVRREYEDPDMPEHLSVVNLKLAKNAATKNGQYNFTQDISRAKKLKSDVSTNGLGGKVEKLPLSAWSQGKKLFNNGAAPVRPPAVGRTAVHQPVETKKADGSVHDPRNPGWDPKDYYIAYLDKYKCPYDRCPRSFSKVVAFRGHLLSASHAGLARVQCPRCCNWFNSMAAMTAHAESQSVRCDLRGTNGYRYFLDQLTAGLMDTAGKHVDGINVYMVPDTARQFFSTSQGVWAAKQRKQQDDRGFSGAHDQTQNQD</sequence>
<protein>
    <recommendedName>
        <fullName evidence="7">C2H2-type domain-containing protein</fullName>
    </recommendedName>
</protein>
<dbReference type="GO" id="GO:0008270">
    <property type="term" value="F:zinc ion binding"/>
    <property type="evidence" value="ECO:0007669"/>
    <property type="project" value="UniProtKB-KW"/>
</dbReference>
<name>A0AAN7CXM9_9PEZI</name>
<evidence type="ECO:0000256" key="4">
    <source>
        <dbReference type="ARBA" id="ARBA00022833"/>
    </source>
</evidence>
<evidence type="ECO:0000313" key="8">
    <source>
        <dbReference type="EMBL" id="KAK4250215.1"/>
    </source>
</evidence>
<dbReference type="Proteomes" id="UP001303647">
    <property type="component" value="Unassembled WGS sequence"/>
</dbReference>
<evidence type="ECO:0000256" key="1">
    <source>
        <dbReference type="ARBA" id="ARBA00022723"/>
    </source>
</evidence>
<dbReference type="GO" id="GO:0005634">
    <property type="term" value="C:nucleus"/>
    <property type="evidence" value="ECO:0007669"/>
    <property type="project" value="TreeGrafter"/>
</dbReference>
<evidence type="ECO:0000256" key="6">
    <source>
        <dbReference type="SAM" id="MobiDB-lite"/>
    </source>
</evidence>
<organism evidence="8 9">
    <name type="scientific">Corynascus novoguineensis</name>
    <dbReference type="NCBI Taxonomy" id="1126955"/>
    <lineage>
        <taxon>Eukaryota</taxon>
        <taxon>Fungi</taxon>
        <taxon>Dikarya</taxon>
        <taxon>Ascomycota</taxon>
        <taxon>Pezizomycotina</taxon>
        <taxon>Sordariomycetes</taxon>
        <taxon>Sordariomycetidae</taxon>
        <taxon>Sordariales</taxon>
        <taxon>Chaetomiaceae</taxon>
        <taxon>Corynascus</taxon>
    </lineage>
</organism>
<dbReference type="PROSITE" id="PS00028">
    <property type="entry name" value="ZINC_FINGER_C2H2_1"/>
    <property type="match status" value="1"/>
</dbReference>
<comment type="caution">
    <text evidence="8">The sequence shown here is derived from an EMBL/GenBank/DDBJ whole genome shotgun (WGS) entry which is preliminary data.</text>
</comment>
<keyword evidence="4" id="KW-0862">Zinc</keyword>
<dbReference type="EMBL" id="MU857615">
    <property type="protein sequence ID" value="KAK4250215.1"/>
    <property type="molecule type" value="Genomic_DNA"/>
</dbReference>
<feature type="domain" description="C2H2-type" evidence="7">
    <location>
        <begin position="226"/>
        <end position="257"/>
    </location>
</feature>
<dbReference type="AlphaFoldDB" id="A0AAN7CXM9"/>
<keyword evidence="2" id="KW-0677">Repeat</keyword>
<proteinExistence type="predicted"/>
<evidence type="ECO:0000256" key="5">
    <source>
        <dbReference type="PROSITE-ProRule" id="PRU00042"/>
    </source>
</evidence>
<dbReference type="GO" id="GO:0000977">
    <property type="term" value="F:RNA polymerase II transcription regulatory region sequence-specific DNA binding"/>
    <property type="evidence" value="ECO:0007669"/>
    <property type="project" value="TreeGrafter"/>
</dbReference>
<keyword evidence="3 5" id="KW-0863">Zinc-finger</keyword>
<dbReference type="InterPro" id="IPR013087">
    <property type="entry name" value="Znf_C2H2_type"/>
</dbReference>
<dbReference type="GO" id="GO:0000981">
    <property type="term" value="F:DNA-binding transcription factor activity, RNA polymerase II-specific"/>
    <property type="evidence" value="ECO:0007669"/>
    <property type="project" value="TreeGrafter"/>
</dbReference>
<keyword evidence="1" id="KW-0479">Metal-binding</keyword>
<feature type="region of interest" description="Disordered" evidence="6">
    <location>
        <begin position="338"/>
        <end position="358"/>
    </location>
</feature>